<dbReference type="OrthoDB" id="3688221at2759"/>
<name>A0A9W9D5L8_9PLEO</name>
<proteinExistence type="predicted"/>
<comment type="caution">
    <text evidence="1">The sequence shown here is derived from an EMBL/GenBank/DDBJ whole genome shotgun (WGS) entry which is preliminary data.</text>
</comment>
<evidence type="ECO:0000313" key="2">
    <source>
        <dbReference type="Proteomes" id="UP001140510"/>
    </source>
</evidence>
<dbReference type="AlphaFoldDB" id="A0A9W9D5L8"/>
<dbReference type="Proteomes" id="UP001140510">
    <property type="component" value="Unassembled WGS sequence"/>
</dbReference>
<gene>
    <name evidence="1" type="ORF">N0V91_008247</name>
</gene>
<evidence type="ECO:0000313" key="1">
    <source>
        <dbReference type="EMBL" id="KAJ4400993.1"/>
    </source>
</evidence>
<sequence>MQGHGDNLSHLHANLLDDAVPPPLSPLIFSDVYFDDSSSLSPQTESTISPTDAPDSAATVYTTEELQTPTGNDMLKQIHLIHDCVTDASAQKKRTMTVPDRRSDGHFEMAVDTAHDFIGVGGDNRSNGIPMGDTLPELSSFRPTYADPQGQPSIAPSSNKVARGFRSPAQLAGPVAPDTPAWMRPMHLVDTGGSFCKVHKYGYESCGRREVLDSHYWEDDNWPEDSSDESNSSEN</sequence>
<organism evidence="1 2">
    <name type="scientific">Didymella pomorum</name>
    <dbReference type="NCBI Taxonomy" id="749634"/>
    <lineage>
        <taxon>Eukaryota</taxon>
        <taxon>Fungi</taxon>
        <taxon>Dikarya</taxon>
        <taxon>Ascomycota</taxon>
        <taxon>Pezizomycotina</taxon>
        <taxon>Dothideomycetes</taxon>
        <taxon>Pleosporomycetidae</taxon>
        <taxon>Pleosporales</taxon>
        <taxon>Pleosporineae</taxon>
        <taxon>Didymellaceae</taxon>
        <taxon>Didymella</taxon>
    </lineage>
</organism>
<keyword evidence="2" id="KW-1185">Reference proteome</keyword>
<dbReference type="EMBL" id="JAPEVA010000080">
    <property type="protein sequence ID" value="KAJ4400993.1"/>
    <property type="molecule type" value="Genomic_DNA"/>
</dbReference>
<reference evidence="1" key="1">
    <citation type="submission" date="2022-10" db="EMBL/GenBank/DDBJ databases">
        <title>Tapping the CABI collections for fungal endophytes: first genome assemblies for Collariella, Neodidymelliopsis, Ascochyta clinopodiicola, Didymella pomorum, Didymosphaeria variabile, Neocosmospora piperis and Neocucurbitaria cava.</title>
        <authorList>
            <person name="Hill R."/>
        </authorList>
    </citation>
    <scope>NUCLEOTIDE SEQUENCE</scope>
    <source>
        <strain evidence="1">IMI 355091</strain>
    </source>
</reference>
<protein>
    <submittedName>
        <fullName evidence="1">Uncharacterized protein</fullName>
    </submittedName>
</protein>
<accession>A0A9W9D5L8</accession>